<dbReference type="Gene3D" id="3.30.870.10">
    <property type="entry name" value="Endonuclease Chain A"/>
    <property type="match status" value="3"/>
</dbReference>
<dbReference type="SMART" id="SM00155">
    <property type="entry name" value="PLDc"/>
    <property type="match status" value="2"/>
</dbReference>
<dbReference type="InterPro" id="IPR001736">
    <property type="entry name" value="PLipase_D/transphosphatidylase"/>
</dbReference>
<feature type="compositionally biased region" description="Low complexity" evidence="1">
    <location>
        <begin position="82"/>
        <end position="104"/>
    </location>
</feature>
<feature type="domain" description="PLD phosphodiesterase" evidence="3">
    <location>
        <begin position="558"/>
        <end position="585"/>
    </location>
</feature>
<feature type="chain" id="PRO_5045260858" evidence="2">
    <location>
        <begin position="21"/>
        <end position="712"/>
    </location>
</feature>
<feature type="signal peptide" evidence="2">
    <location>
        <begin position="1"/>
        <end position="20"/>
    </location>
</feature>
<dbReference type="Pfam" id="PF13091">
    <property type="entry name" value="PLDc_2"/>
    <property type="match status" value="2"/>
</dbReference>
<dbReference type="Proteomes" id="UP001597110">
    <property type="component" value="Unassembled WGS sequence"/>
</dbReference>
<sequence length="712" mass="78006">MTRWTLCALAVLAFAQTACSTLSEREHTRVVAVVEAARSAESTCDRADACARPSPLRELGERAQGVVVASSSASQDADEAASDAPAAGPPDADAGTTDASTAEARAAQPVAAIPGSSAPQHYALILDYGQDALLARLDLIRGAQRSIDIQTYIFDEDDAGHLILDELLAAARRGVKVRLLADQLAALKHVDTVAALAGAHRNFEMRVYNPVLGRARFGYPMYAVATLCCFRRLNQRMHNKLMVVDGLIAITGGRNYQNDYFDWDARYNFRDRDILVAGPSLPDMAAHFEAFWNAPLSTPLTKLSDVGRLVLKQGVPPVRDRAPEHPRRLQAIGRDADDAALVRERLVDAALPVRHLRYIGDPPEKHDEEDSPDATASSRLLRDLIVSAQDRVLLQTPYLVMSKPAQRMFLQMQARPKPPRVQVSTNSLAATDAFIPYALSYKYKRRYLRDYKFEIHEFKPFPQDAPIDVEATGTVDVEWLDDGTPVVQGVPVRPSLDLSPNVGPLGSGSSGGAGSSGASAFGGSRSPDRPTPLAREYSALRYSKRGSNEPVPLKRGGVRFGLHAKSLVIDDRVGVIGTHNFDPRGDHYNTEAVVVIDDPVFARQLADSIERDMRPENAWVIAPRDKPPVFSGLEYSLAKISEHLPVFDFWPVRYATSYEFKPGPDCPKPLSPRDPKFRACHEPVGDFPEVDMLIRPLTRIFTAFGAGLAPIL</sequence>
<evidence type="ECO:0000256" key="1">
    <source>
        <dbReference type="SAM" id="MobiDB-lite"/>
    </source>
</evidence>
<dbReference type="RefSeq" id="WP_386822120.1">
    <property type="nucleotide sequence ID" value="NZ_JBHTIF010000001.1"/>
</dbReference>
<dbReference type="EMBL" id="JBHTIF010000001">
    <property type="protein sequence ID" value="MFD0724462.1"/>
    <property type="molecule type" value="Genomic_DNA"/>
</dbReference>
<feature type="compositionally biased region" description="Low complexity" evidence="1">
    <location>
        <begin position="516"/>
        <end position="525"/>
    </location>
</feature>
<dbReference type="CDD" id="cd09111">
    <property type="entry name" value="PLDc_ymdC_like_1"/>
    <property type="match status" value="1"/>
</dbReference>
<dbReference type="SUPFAM" id="SSF56024">
    <property type="entry name" value="Phospholipase D/nuclease"/>
    <property type="match status" value="2"/>
</dbReference>
<keyword evidence="2" id="KW-0732">Signal</keyword>
<gene>
    <name evidence="4" type="ORF">ACFQ0E_02500</name>
</gene>
<evidence type="ECO:0000313" key="5">
    <source>
        <dbReference type="Proteomes" id="UP001597110"/>
    </source>
</evidence>
<dbReference type="PANTHER" id="PTHR21248:SF12">
    <property type="entry name" value="CARDIOLIPIN SYNTHASE C"/>
    <property type="match status" value="1"/>
</dbReference>
<dbReference type="PANTHER" id="PTHR21248">
    <property type="entry name" value="CARDIOLIPIN SYNTHASE"/>
    <property type="match status" value="1"/>
</dbReference>
<dbReference type="InterPro" id="IPR025202">
    <property type="entry name" value="PLD-like_dom"/>
</dbReference>
<comment type="caution">
    <text evidence="4">The sequence shown here is derived from an EMBL/GenBank/DDBJ whole genome shotgun (WGS) entry which is preliminary data.</text>
</comment>
<evidence type="ECO:0000313" key="4">
    <source>
        <dbReference type="EMBL" id="MFD0724462.1"/>
    </source>
</evidence>
<evidence type="ECO:0000256" key="2">
    <source>
        <dbReference type="SAM" id="SignalP"/>
    </source>
</evidence>
<feature type="domain" description="PLD phosphodiesterase" evidence="3">
    <location>
        <begin position="233"/>
        <end position="260"/>
    </location>
</feature>
<keyword evidence="5" id="KW-1185">Reference proteome</keyword>
<feature type="region of interest" description="Disordered" evidence="1">
    <location>
        <begin position="492"/>
        <end position="532"/>
    </location>
</feature>
<accession>A0ABW2Y7W8</accession>
<protein>
    <submittedName>
        <fullName evidence="4">Phospholipase D family protein</fullName>
    </submittedName>
</protein>
<evidence type="ECO:0000259" key="3">
    <source>
        <dbReference type="PROSITE" id="PS50035"/>
    </source>
</evidence>
<proteinExistence type="predicted"/>
<feature type="compositionally biased region" description="Gly residues" evidence="1">
    <location>
        <begin position="505"/>
        <end position="515"/>
    </location>
</feature>
<organism evidence="4 5">
    <name type="scientific">Lysobacter brunescens</name>
    <dbReference type="NCBI Taxonomy" id="262323"/>
    <lineage>
        <taxon>Bacteria</taxon>
        <taxon>Pseudomonadati</taxon>
        <taxon>Pseudomonadota</taxon>
        <taxon>Gammaproteobacteria</taxon>
        <taxon>Lysobacterales</taxon>
        <taxon>Lysobacteraceae</taxon>
        <taxon>Lysobacter</taxon>
    </lineage>
</organism>
<reference evidence="5" key="1">
    <citation type="journal article" date="2019" name="Int. J. Syst. Evol. Microbiol.">
        <title>The Global Catalogue of Microorganisms (GCM) 10K type strain sequencing project: providing services to taxonomists for standard genome sequencing and annotation.</title>
        <authorList>
            <consortium name="The Broad Institute Genomics Platform"/>
            <consortium name="The Broad Institute Genome Sequencing Center for Infectious Disease"/>
            <person name="Wu L."/>
            <person name="Ma J."/>
        </authorList>
    </citation>
    <scope>NUCLEOTIDE SEQUENCE [LARGE SCALE GENOMIC DNA]</scope>
    <source>
        <strain evidence="5">CCUG 55585</strain>
    </source>
</reference>
<dbReference type="PROSITE" id="PS50035">
    <property type="entry name" value="PLD"/>
    <property type="match status" value="2"/>
</dbReference>
<feature type="region of interest" description="Disordered" evidence="1">
    <location>
        <begin position="67"/>
        <end position="108"/>
    </location>
</feature>
<name>A0ABW2Y7W8_9GAMM</name>